<name>A0A1J1HKF6_9DIPT</name>
<sequence length="63" mass="6878">MPFISLKIFHGNSLFSPLPSTFLNSFSYPHQKGVKFRSNEATNVDGAGEVDATENGSSRTQKS</sequence>
<evidence type="ECO:0000313" key="2">
    <source>
        <dbReference type="EMBL" id="CRK86721.1"/>
    </source>
</evidence>
<protein>
    <submittedName>
        <fullName evidence="2">CLUMA_CG000554, isoform A</fullName>
    </submittedName>
</protein>
<reference evidence="2 3" key="1">
    <citation type="submission" date="2015-04" db="EMBL/GenBank/DDBJ databases">
        <authorList>
            <person name="Syromyatnikov M.Y."/>
            <person name="Popov V.N."/>
        </authorList>
    </citation>
    <scope>NUCLEOTIDE SEQUENCE [LARGE SCALE GENOMIC DNA]</scope>
</reference>
<proteinExistence type="predicted"/>
<evidence type="ECO:0000313" key="3">
    <source>
        <dbReference type="Proteomes" id="UP000183832"/>
    </source>
</evidence>
<accession>A0A1J1HKF6</accession>
<gene>
    <name evidence="2" type="ORF">CLUMA_CG000554</name>
</gene>
<feature type="region of interest" description="Disordered" evidence="1">
    <location>
        <begin position="37"/>
        <end position="63"/>
    </location>
</feature>
<feature type="compositionally biased region" description="Polar residues" evidence="1">
    <location>
        <begin position="54"/>
        <end position="63"/>
    </location>
</feature>
<dbReference type="AlphaFoldDB" id="A0A1J1HKF6"/>
<evidence type="ECO:0000256" key="1">
    <source>
        <dbReference type="SAM" id="MobiDB-lite"/>
    </source>
</evidence>
<organism evidence="2 3">
    <name type="scientific">Clunio marinus</name>
    <dbReference type="NCBI Taxonomy" id="568069"/>
    <lineage>
        <taxon>Eukaryota</taxon>
        <taxon>Metazoa</taxon>
        <taxon>Ecdysozoa</taxon>
        <taxon>Arthropoda</taxon>
        <taxon>Hexapoda</taxon>
        <taxon>Insecta</taxon>
        <taxon>Pterygota</taxon>
        <taxon>Neoptera</taxon>
        <taxon>Endopterygota</taxon>
        <taxon>Diptera</taxon>
        <taxon>Nematocera</taxon>
        <taxon>Chironomoidea</taxon>
        <taxon>Chironomidae</taxon>
        <taxon>Clunio</taxon>
    </lineage>
</organism>
<keyword evidence="3" id="KW-1185">Reference proteome</keyword>
<dbReference type="EMBL" id="CVRI01000002">
    <property type="protein sequence ID" value="CRK86721.1"/>
    <property type="molecule type" value="Genomic_DNA"/>
</dbReference>
<dbReference type="Proteomes" id="UP000183832">
    <property type="component" value="Unassembled WGS sequence"/>
</dbReference>